<evidence type="ECO:0000313" key="8">
    <source>
        <dbReference type="Proteomes" id="UP000310636"/>
    </source>
</evidence>
<dbReference type="GO" id="GO:0043565">
    <property type="term" value="F:sequence-specific DNA binding"/>
    <property type="evidence" value="ECO:0007669"/>
    <property type="project" value="InterPro"/>
</dbReference>
<dbReference type="PROSITE" id="PS01124">
    <property type="entry name" value="HTH_ARAC_FAMILY_2"/>
    <property type="match status" value="1"/>
</dbReference>
<feature type="domain" description="Response regulatory" evidence="6">
    <location>
        <begin position="3"/>
        <end position="120"/>
    </location>
</feature>
<evidence type="ECO:0000256" key="3">
    <source>
        <dbReference type="ARBA" id="ARBA00023163"/>
    </source>
</evidence>
<dbReference type="InterPro" id="IPR001789">
    <property type="entry name" value="Sig_transdc_resp-reg_receiver"/>
</dbReference>
<accession>A0A4S4BQB3</accession>
<dbReference type="EMBL" id="SSOB01000021">
    <property type="protein sequence ID" value="THF77120.1"/>
    <property type="molecule type" value="Genomic_DNA"/>
</dbReference>
<dbReference type="Pfam" id="PF12833">
    <property type="entry name" value="HTH_18"/>
    <property type="match status" value="1"/>
</dbReference>
<dbReference type="InterPro" id="IPR018060">
    <property type="entry name" value="HTH_AraC"/>
</dbReference>
<dbReference type="PRINTS" id="PR00032">
    <property type="entry name" value="HTHARAC"/>
</dbReference>
<dbReference type="Proteomes" id="UP000310636">
    <property type="component" value="Unassembled WGS sequence"/>
</dbReference>
<evidence type="ECO:0000256" key="4">
    <source>
        <dbReference type="PROSITE-ProRule" id="PRU00169"/>
    </source>
</evidence>
<dbReference type="AlphaFoldDB" id="A0A4S4BQB3"/>
<keyword evidence="2" id="KW-0238">DNA-binding</keyword>
<dbReference type="SMART" id="SM00342">
    <property type="entry name" value="HTH_ARAC"/>
    <property type="match status" value="1"/>
</dbReference>
<reference evidence="7 8" key="1">
    <citation type="submission" date="2019-04" db="EMBL/GenBank/DDBJ databases">
        <title>Cohnella sp. nov. isolated from preserved vegetables.</title>
        <authorList>
            <person name="Lin S.-Y."/>
            <person name="Hung M.-H."/>
            <person name="Young C.-C."/>
        </authorList>
    </citation>
    <scope>NUCLEOTIDE SEQUENCE [LARGE SCALE GENOMIC DNA]</scope>
    <source>
        <strain evidence="7 8">CC-MHH1044</strain>
    </source>
</reference>
<evidence type="ECO:0000256" key="2">
    <source>
        <dbReference type="ARBA" id="ARBA00023125"/>
    </source>
</evidence>
<dbReference type="CDD" id="cd17536">
    <property type="entry name" value="REC_YesN-like"/>
    <property type="match status" value="1"/>
</dbReference>
<dbReference type="OrthoDB" id="9794370at2"/>
<dbReference type="InterPro" id="IPR018062">
    <property type="entry name" value="HTH_AraC-typ_CS"/>
</dbReference>
<protein>
    <submittedName>
        <fullName evidence="7">Response regulator</fullName>
    </submittedName>
</protein>
<keyword evidence="3" id="KW-0804">Transcription</keyword>
<organism evidence="7 8">
    <name type="scientific">Cohnella fermenti</name>
    <dbReference type="NCBI Taxonomy" id="2565925"/>
    <lineage>
        <taxon>Bacteria</taxon>
        <taxon>Bacillati</taxon>
        <taxon>Bacillota</taxon>
        <taxon>Bacilli</taxon>
        <taxon>Bacillales</taxon>
        <taxon>Paenibacillaceae</taxon>
        <taxon>Cohnella</taxon>
    </lineage>
</organism>
<evidence type="ECO:0000256" key="1">
    <source>
        <dbReference type="ARBA" id="ARBA00023015"/>
    </source>
</evidence>
<dbReference type="Pfam" id="PF00072">
    <property type="entry name" value="Response_reg"/>
    <property type="match status" value="1"/>
</dbReference>
<dbReference type="RefSeq" id="WP_136371068.1">
    <property type="nucleotide sequence ID" value="NZ_SSOB01000021.1"/>
</dbReference>
<feature type="domain" description="HTH araC/xylS-type" evidence="5">
    <location>
        <begin position="441"/>
        <end position="539"/>
    </location>
</feature>
<proteinExistence type="predicted"/>
<dbReference type="InterPro" id="IPR020449">
    <property type="entry name" value="Tscrpt_reg_AraC-type_HTH"/>
</dbReference>
<dbReference type="PROSITE" id="PS50110">
    <property type="entry name" value="RESPONSE_REGULATORY"/>
    <property type="match status" value="1"/>
</dbReference>
<dbReference type="InterPro" id="IPR009057">
    <property type="entry name" value="Homeodomain-like_sf"/>
</dbReference>
<gene>
    <name evidence="7" type="ORF">E6C55_17305</name>
</gene>
<dbReference type="PROSITE" id="PS00041">
    <property type="entry name" value="HTH_ARAC_FAMILY_1"/>
    <property type="match status" value="1"/>
</dbReference>
<dbReference type="PANTHER" id="PTHR43280">
    <property type="entry name" value="ARAC-FAMILY TRANSCRIPTIONAL REGULATOR"/>
    <property type="match status" value="1"/>
</dbReference>
<name>A0A4S4BQB3_9BACL</name>
<keyword evidence="1" id="KW-0805">Transcription regulation</keyword>
<comment type="caution">
    <text evidence="7">The sequence shown here is derived from an EMBL/GenBank/DDBJ whole genome shotgun (WGS) entry which is preliminary data.</text>
</comment>
<evidence type="ECO:0000259" key="5">
    <source>
        <dbReference type="PROSITE" id="PS01124"/>
    </source>
</evidence>
<dbReference type="GO" id="GO:0003700">
    <property type="term" value="F:DNA-binding transcription factor activity"/>
    <property type="evidence" value="ECO:0007669"/>
    <property type="project" value="InterPro"/>
</dbReference>
<dbReference type="Gene3D" id="3.40.50.2300">
    <property type="match status" value="1"/>
</dbReference>
<feature type="modified residue" description="4-aspartylphosphate" evidence="4">
    <location>
        <position position="55"/>
    </location>
</feature>
<dbReference type="Gene3D" id="1.10.10.60">
    <property type="entry name" value="Homeodomain-like"/>
    <property type="match status" value="2"/>
</dbReference>
<dbReference type="SUPFAM" id="SSF52172">
    <property type="entry name" value="CheY-like"/>
    <property type="match status" value="1"/>
</dbReference>
<dbReference type="PANTHER" id="PTHR43280:SF2">
    <property type="entry name" value="HTH-TYPE TRANSCRIPTIONAL REGULATOR EXSA"/>
    <property type="match status" value="1"/>
</dbReference>
<dbReference type="InterPro" id="IPR011006">
    <property type="entry name" value="CheY-like_superfamily"/>
</dbReference>
<dbReference type="SMART" id="SM00448">
    <property type="entry name" value="REC"/>
    <property type="match status" value="1"/>
</dbReference>
<evidence type="ECO:0000313" key="7">
    <source>
        <dbReference type="EMBL" id="THF77120.1"/>
    </source>
</evidence>
<keyword evidence="4" id="KW-0597">Phosphoprotein</keyword>
<dbReference type="GO" id="GO:0000160">
    <property type="term" value="P:phosphorelay signal transduction system"/>
    <property type="evidence" value="ECO:0007669"/>
    <property type="project" value="InterPro"/>
</dbReference>
<evidence type="ECO:0000259" key="6">
    <source>
        <dbReference type="PROSITE" id="PS50110"/>
    </source>
</evidence>
<keyword evidence="8" id="KW-1185">Reference proteome</keyword>
<dbReference type="SUPFAM" id="SSF46689">
    <property type="entry name" value="Homeodomain-like"/>
    <property type="match status" value="1"/>
</dbReference>
<sequence length="545" mass="62597">MHSILIVDDEIEIREGLAARLSRENLGLTALYTAADGDEGLAIVEREKPDLVITDIRMNRMSGLELIRQAREKGLLIRTIVISGYDDFDLVREALQLGAADYLLKPIQTDELLKVIRRTQDELRAEWNDMELQQRMMGELRLALPRLRAETLTEWIESPYLSFKEITLSSRLAALELSWLGGGPLAILVFEVDDLNIVAEQRGNPELERRLILFGIGNVVEQTWEEQFPGRFVFYPSAGDRWVLTAECGSDEERERIVALAAESIKRINLFVKVNASAAVSPEIGRLSRLPQMYREALSLLEQKAVYGGNRLIQDLEPAEAEELPEIALQDSAAMMDLIRYGSEQELKEALRRFDRLVLSWRKGPISDVQQGLFGWLMELFQKAKGLGWKGESWLRNPILLWEQLERYNTLESLQGKTEALLLQLSREVKEQTGSRNQILKEADSYMRKHFRCNLSLTAVASEVHVTPVWLSKLFKKEMDRTFLEHLTDIRIEQAKEMLGDVKYRVYQVSQEVGYRDPVHFAKIFRKSTGLSPMEFRQMRGVDDE</sequence>